<dbReference type="InterPro" id="IPR011701">
    <property type="entry name" value="MFS"/>
</dbReference>
<dbReference type="InterPro" id="IPR052528">
    <property type="entry name" value="Sugar_transport-like"/>
</dbReference>
<dbReference type="AlphaFoldDB" id="A0A944CKI4"/>
<keyword evidence="2" id="KW-1133">Transmembrane helix</keyword>
<keyword evidence="2" id="KW-0472">Membrane</keyword>
<feature type="transmembrane region" description="Helical" evidence="2">
    <location>
        <begin position="224"/>
        <end position="245"/>
    </location>
</feature>
<feature type="transmembrane region" description="Helical" evidence="2">
    <location>
        <begin position="257"/>
        <end position="278"/>
    </location>
</feature>
<name>A0A944CKI4_9BACI</name>
<keyword evidence="4" id="KW-1185">Reference proteome</keyword>
<dbReference type="PANTHER" id="PTHR23526">
    <property type="entry name" value="INTEGRAL MEMBRANE TRANSPORT PROTEIN-RELATED"/>
    <property type="match status" value="1"/>
</dbReference>
<evidence type="ECO:0000256" key="1">
    <source>
        <dbReference type="ARBA" id="ARBA00004651"/>
    </source>
</evidence>
<dbReference type="SUPFAM" id="SSF103473">
    <property type="entry name" value="MFS general substrate transporter"/>
    <property type="match status" value="1"/>
</dbReference>
<feature type="transmembrane region" description="Helical" evidence="2">
    <location>
        <begin position="290"/>
        <end position="307"/>
    </location>
</feature>
<feature type="transmembrane region" description="Helical" evidence="2">
    <location>
        <begin position="20"/>
        <end position="42"/>
    </location>
</feature>
<sequence length="422" mass="47934">MESPSQIIKRNEKNSIINGVASTIVMSMSNNYFALFAIGVLGATNYQVGLISSLPQIVGMFAMILGTVIMSRLKEKKRFTGNSILFTRLFLLGMFLVIYLPEEYRAWAFVLLIGLMNLPGSFAMLSWQSFIGDLISDSRRSGFFSERNRILTIAGMFTTLLIGIGLQWFDTSNPLPYQILFILAFLFGIVEVIYLNRHIEPKKEIVTDKKRFNFGWDAYKHKPFIYFLICGLFFNFAWQLAWPLFNIYNIKVAHMTGFWISIITVANQVGQIISFKWWGRMADKHSNAKMLAITAVGMASAPFLTILSKNMYYLTFVNFTSGLFVSGTVLLLFNQLLEVTKEENRGSFIAQYNILLAIIGFIAPQVGVYLLQLSSIDTAMNLSSVLRLVSGAVFLLFYFYMKVERVVNPHMLDQATQIAKQE</sequence>
<dbReference type="GO" id="GO:0022857">
    <property type="term" value="F:transmembrane transporter activity"/>
    <property type="evidence" value="ECO:0007669"/>
    <property type="project" value="InterPro"/>
</dbReference>
<dbReference type="Proteomes" id="UP000761411">
    <property type="component" value="Unassembled WGS sequence"/>
</dbReference>
<dbReference type="InterPro" id="IPR036259">
    <property type="entry name" value="MFS_trans_sf"/>
</dbReference>
<dbReference type="RefSeq" id="WP_213367823.1">
    <property type="nucleotide sequence ID" value="NZ_QTKX01000001.1"/>
</dbReference>
<gene>
    <name evidence="3" type="ORF">DYI25_07750</name>
</gene>
<dbReference type="GO" id="GO:0005886">
    <property type="term" value="C:plasma membrane"/>
    <property type="evidence" value="ECO:0007669"/>
    <property type="project" value="UniProtKB-SubCell"/>
</dbReference>
<comment type="caution">
    <text evidence="3">The sequence shown here is derived from an EMBL/GenBank/DDBJ whole genome shotgun (WGS) entry which is preliminary data.</text>
</comment>
<protein>
    <submittedName>
        <fullName evidence="3">MFS transporter</fullName>
    </submittedName>
</protein>
<evidence type="ECO:0000313" key="3">
    <source>
        <dbReference type="EMBL" id="MBS8264327.1"/>
    </source>
</evidence>
<feature type="transmembrane region" description="Helical" evidence="2">
    <location>
        <begin position="148"/>
        <end position="169"/>
    </location>
</feature>
<feature type="transmembrane region" description="Helical" evidence="2">
    <location>
        <begin position="354"/>
        <end position="372"/>
    </location>
</feature>
<feature type="transmembrane region" description="Helical" evidence="2">
    <location>
        <begin position="384"/>
        <end position="401"/>
    </location>
</feature>
<dbReference type="PANTHER" id="PTHR23526:SF2">
    <property type="entry name" value="MAJOR FACILITATOR SUPERFAMILY (MFS) PROFILE DOMAIN-CONTAINING PROTEIN"/>
    <property type="match status" value="1"/>
</dbReference>
<feature type="transmembrane region" description="Helical" evidence="2">
    <location>
        <begin position="313"/>
        <end position="333"/>
    </location>
</feature>
<feature type="transmembrane region" description="Helical" evidence="2">
    <location>
        <begin position="48"/>
        <end position="70"/>
    </location>
</feature>
<dbReference type="EMBL" id="QTKX01000001">
    <property type="protein sequence ID" value="MBS8264327.1"/>
    <property type="molecule type" value="Genomic_DNA"/>
</dbReference>
<feature type="transmembrane region" description="Helical" evidence="2">
    <location>
        <begin position="175"/>
        <end position="195"/>
    </location>
</feature>
<evidence type="ECO:0000256" key="2">
    <source>
        <dbReference type="SAM" id="Phobius"/>
    </source>
</evidence>
<accession>A0A944CKI4</accession>
<feature type="transmembrane region" description="Helical" evidence="2">
    <location>
        <begin position="82"/>
        <end position="100"/>
    </location>
</feature>
<keyword evidence="2" id="KW-0812">Transmembrane</keyword>
<dbReference type="Pfam" id="PF07690">
    <property type="entry name" value="MFS_1"/>
    <property type="match status" value="1"/>
</dbReference>
<evidence type="ECO:0000313" key="4">
    <source>
        <dbReference type="Proteomes" id="UP000761411"/>
    </source>
</evidence>
<dbReference type="Gene3D" id="1.20.1250.20">
    <property type="entry name" value="MFS general substrate transporter like domains"/>
    <property type="match status" value="2"/>
</dbReference>
<reference evidence="3 4" key="1">
    <citation type="journal article" date="2021" name="Microorganisms">
        <title>Bacterial Dimethylsulfoniopropionate Biosynthesis in the East China Sea.</title>
        <authorList>
            <person name="Liu J."/>
            <person name="Zhang Y."/>
            <person name="Liu J."/>
            <person name="Zhong H."/>
            <person name="Williams B.T."/>
            <person name="Zheng Y."/>
            <person name="Curson A.R.J."/>
            <person name="Sun C."/>
            <person name="Sun H."/>
            <person name="Song D."/>
            <person name="Wagner Mackenzie B."/>
            <person name="Bermejo Martinez A."/>
            <person name="Todd J.D."/>
            <person name="Zhang X.H."/>
        </authorList>
    </citation>
    <scope>NUCLEOTIDE SEQUENCE [LARGE SCALE GENOMIC DNA]</scope>
    <source>
        <strain evidence="3 4">ESS08</strain>
    </source>
</reference>
<organism evidence="3 4">
    <name type="scientific">Mesobacillus boroniphilus</name>
    <dbReference type="NCBI Taxonomy" id="308892"/>
    <lineage>
        <taxon>Bacteria</taxon>
        <taxon>Bacillati</taxon>
        <taxon>Bacillota</taxon>
        <taxon>Bacilli</taxon>
        <taxon>Bacillales</taxon>
        <taxon>Bacillaceae</taxon>
        <taxon>Mesobacillus</taxon>
    </lineage>
</organism>
<proteinExistence type="predicted"/>
<feature type="transmembrane region" description="Helical" evidence="2">
    <location>
        <begin position="106"/>
        <end position="127"/>
    </location>
</feature>
<comment type="subcellular location">
    <subcellularLocation>
        <location evidence="1">Cell membrane</location>
        <topology evidence="1">Multi-pass membrane protein</topology>
    </subcellularLocation>
</comment>